<comment type="caution">
    <text evidence="9">The sequence shown here is derived from an EMBL/GenBank/DDBJ whole genome shotgun (WGS) entry which is preliminary data.</text>
</comment>
<dbReference type="PANTHER" id="PTHR48075:SF5">
    <property type="entry name" value="3-HYDROXYBUTYRYL-COA DEHYDROGENASE"/>
    <property type="match status" value="1"/>
</dbReference>
<dbReference type="GO" id="GO:0008691">
    <property type="term" value="F:3-hydroxybutyryl-CoA dehydrogenase activity"/>
    <property type="evidence" value="ECO:0007669"/>
    <property type="project" value="TreeGrafter"/>
</dbReference>
<feature type="binding site" evidence="6">
    <location>
        <position position="114"/>
    </location>
    <ligand>
        <name>NAD(+)</name>
        <dbReference type="ChEBI" id="CHEBI:57540"/>
    </ligand>
</feature>
<dbReference type="Gene3D" id="1.10.1040.10">
    <property type="entry name" value="N-(1-d-carboxylethyl)-l-norvaline Dehydrogenase, domain 2"/>
    <property type="match status" value="1"/>
</dbReference>
<feature type="binding site" evidence="6">
    <location>
        <position position="30"/>
    </location>
    <ligand>
        <name>NAD(+)</name>
        <dbReference type="ChEBI" id="CHEBI:57540"/>
    </ligand>
</feature>
<dbReference type="InterPro" id="IPR006180">
    <property type="entry name" value="3-OHacyl-CoA_DH_CS"/>
</dbReference>
<feature type="binding site" evidence="6">
    <location>
        <position position="139"/>
    </location>
    <ligand>
        <name>NAD(+)</name>
        <dbReference type="ChEBI" id="CHEBI:57540"/>
    </ligand>
</feature>
<evidence type="ECO:0000256" key="4">
    <source>
        <dbReference type="ARBA" id="ARBA00067747"/>
    </source>
</evidence>
<dbReference type="PROSITE" id="PS00067">
    <property type="entry name" value="3HCDH"/>
    <property type="match status" value="1"/>
</dbReference>
<dbReference type="GO" id="GO:0019605">
    <property type="term" value="P:butyrate metabolic process"/>
    <property type="evidence" value="ECO:0007669"/>
    <property type="project" value="UniProtKB-UniPathway"/>
</dbReference>
<feature type="binding site" evidence="6">
    <location>
        <position position="92"/>
    </location>
    <ligand>
        <name>NAD(+)</name>
        <dbReference type="ChEBI" id="CHEBI:57540"/>
    </ligand>
</feature>
<dbReference type="PIRSF" id="PIRSF000105">
    <property type="entry name" value="HCDH"/>
    <property type="match status" value="1"/>
</dbReference>
<dbReference type="Pfam" id="PF00725">
    <property type="entry name" value="3HCDH"/>
    <property type="match status" value="1"/>
</dbReference>
<comment type="pathway">
    <text evidence="1">Lipid metabolism; butanoate metabolism.</text>
</comment>
<evidence type="ECO:0000256" key="2">
    <source>
        <dbReference type="ARBA" id="ARBA00009463"/>
    </source>
</evidence>
<evidence type="ECO:0000256" key="5">
    <source>
        <dbReference type="PIRSR" id="PIRSR000105-1"/>
    </source>
</evidence>
<evidence type="ECO:0000256" key="1">
    <source>
        <dbReference type="ARBA" id="ARBA00005086"/>
    </source>
</evidence>
<dbReference type="Proteomes" id="UP000533476">
    <property type="component" value="Unassembled WGS sequence"/>
</dbReference>
<dbReference type="SUPFAM" id="SSF51735">
    <property type="entry name" value="NAD(P)-binding Rossmann-fold domains"/>
    <property type="match status" value="1"/>
</dbReference>
<keyword evidence="6" id="KW-0520">NAD</keyword>
<dbReference type="Pfam" id="PF02737">
    <property type="entry name" value="3HCDH_N"/>
    <property type="match status" value="1"/>
</dbReference>
<proteinExistence type="inferred from homology"/>
<feature type="domain" description="3-hydroxyacyl-CoA dehydrogenase C-terminal" evidence="7">
    <location>
        <begin position="182"/>
        <end position="278"/>
    </location>
</feature>
<dbReference type="SUPFAM" id="SSF48179">
    <property type="entry name" value="6-phosphogluconate dehydrogenase C-terminal domain-like"/>
    <property type="match status" value="1"/>
</dbReference>
<evidence type="ECO:0000313" key="10">
    <source>
        <dbReference type="Proteomes" id="UP000533476"/>
    </source>
</evidence>
<accession>A0A7Y0L1D0</accession>
<dbReference type="GO" id="GO:0006635">
    <property type="term" value="P:fatty acid beta-oxidation"/>
    <property type="evidence" value="ECO:0007669"/>
    <property type="project" value="TreeGrafter"/>
</dbReference>
<evidence type="ECO:0000259" key="7">
    <source>
        <dbReference type="Pfam" id="PF00725"/>
    </source>
</evidence>
<dbReference type="PANTHER" id="PTHR48075">
    <property type="entry name" value="3-HYDROXYACYL-COA DEHYDROGENASE FAMILY PROTEIN"/>
    <property type="match status" value="1"/>
</dbReference>
<name>A0A7Y0L1D0_9FIRM</name>
<dbReference type="InterPro" id="IPR036291">
    <property type="entry name" value="NAD(P)-bd_dom_sf"/>
</dbReference>
<dbReference type="FunFam" id="3.40.50.720:FF:000009">
    <property type="entry name" value="Fatty oxidation complex, alpha subunit"/>
    <property type="match status" value="1"/>
</dbReference>
<sequence length="280" mass="31036">MRVVIIGSGTMGTGIAEVALAAGEEVILTDPDEAARKRAQSRIATRLQRSIEKGRLQGEVDLLLARLEIHPSGPVQGVDWVIEAAPEDIHLKQQIFHDLDDQYPEDTWLASNTSSIAISTVQARAQRYPERIGGLHFFNPVPRMALVEIIAGLDTSPAYVQRALDLTARWGKTGVAVPDRPGFLVNRVARPYYLEALRMVDEGVAPLETVDAVMEGVGFPMGPFRVMDLVGIDVNLSVTRAVYEQTSYDDRYRPHPLQERLVERGRLGRKSGRGFYSYDA</sequence>
<feature type="domain" description="3-hydroxyacyl-CoA dehydrogenase NAD binding" evidence="8">
    <location>
        <begin position="3"/>
        <end position="179"/>
    </location>
</feature>
<comment type="similarity">
    <text evidence="2">Belongs to the 3-hydroxyacyl-CoA dehydrogenase family.</text>
</comment>
<dbReference type="InterPro" id="IPR006108">
    <property type="entry name" value="3HC_DH_C"/>
</dbReference>
<dbReference type="InterPro" id="IPR006176">
    <property type="entry name" value="3-OHacyl-CoA_DH_NAD-bd"/>
</dbReference>
<dbReference type="AlphaFoldDB" id="A0A7Y0L1D0"/>
<organism evidence="9 10">
    <name type="scientific">Sulfobacillus harzensis</name>
    <dbReference type="NCBI Taxonomy" id="2729629"/>
    <lineage>
        <taxon>Bacteria</taxon>
        <taxon>Bacillati</taxon>
        <taxon>Bacillota</taxon>
        <taxon>Clostridia</taxon>
        <taxon>Eubacteriales</taxon>
        <taxon>Clostridiales Family XVII. Incertae Sedis</taxon>
        <taxon>Sulfobacillus</taxon>
    </lineage>
</organism>
<dbReference type="EMBL" id="JABBVZ010000002">
    <property type="protein sequence ID" value="NMP20951.1"/>
    <property type="molecule type" value="Genomic_DNA"/>
</dbReference>
<dbReference type="InterPro" id="IPR008927">
    <property type="entry name" value="6-PGluconate_DH-like_C_sf"/>
</dbReference>
<feature type="site" description="Important for catalytic activity" evidence="5">
    <location>
        <position position="136"/>
    </location>
</feature>
<feature type="binding site" evidence="6">
    <location>
        <position position="87"/>
    </location>
    <ligand>
        <name>NAD(+)</name>
        <dbReference type="ChEBI" id="CHEBI:57540"/>
    </ligand>
</feature>
<reference evidence="9 10" key="1">
    <citation type="submission" date="2020-04" db="EMBL/GenBank/DDBJ databases">
        <authorList>
            <person name="Zhang R."/>
            <person name="Schippers A."/>
        </authorList>
    </citation>
    <scope>NUCLEOTIDE SEQUENCE [LARGE SCALE GENOMIC DNA]</scope>
    <source>
        <strain evidence="9 10">DSM 109850</strain>
    </source>
</reference>
<feature type="binding site" evidence="6">
    <location>
        <position position="270"/>
    </location>
    <ligand>
        <name>NAD(+)</name>
        <dbReference type="ChEBI" id="CHEBI:57540"/>
    </ligand>
</feature>
<dbReference type="RefSeq" id="WP_169095800.1">
    <property type="nucleotide sequence ID" value="NZ_JABBVZ010000002.1"/>
</dbReference>
<keyword evidence="3" id="KW-0560">Oxidoreductase</keyword>
<dbReference type="Gene3D" id="3.40.50.720">
    <property type="entry name" value="NAD(P)-binding Rossmann-like Domain"/>
    <property type="match status" value="1"/>
</dbReference>
<gene>
    <name evidence="9" type="ORF">HIJ39_01090</name>
</gene>
<evidence type="ECO:0000256" key="3">
    <source>
        <dbReference type="ARBA" id="ARBA00023002"/>
    </source>
</evidence>
<dbReference type="UniPathway" id="UPA00863"/>
<keyword evidence="10" id="KW-1185">Reference proteome</keyword>
<feature type="binding site" evidence="6">
    <location>
        <begin position="7"/>
        <end position="12"/>
    </location>
    <ligand>
        <name>NAD(+)</name>
        <dbReference type="ChEBI" id="CHEBI:57540"/>
    </ligand>
</feature>
<dbReference type="GO" id="GO:0070403">
    <property type="term" value="F:NAD+ binding"/>
    <property type="evidence" value="ECO:0007669"/>
    <property type="project" value="InterPro"/>
</dbReference>
<dbReference type="InterPro" id="IPR022694">
    <property type="entry name" value="3-OHacyl-CoA_DH"/>
</dbReference>
<dbReference type="InterPro" id="IPR013328">
    <property type="entry name" value="6PGD_dom2"/>
</dbReference>
<evidence type="ECO:0000313" key="9">
    <source>
        <dbReference type="EMBL" id="NMP20951.1"/>
    </source>
</evidence>
<protein>
    <recommendedName>
        <fullName evidence="4">3-hydroxybutyryl-CoA dehydrogenase</fullName>
    </recommendedName>
</protein>
<evidence type="ECO:0000256" key="6">
    <source>
        <dbReference type="PIRSR" id="PIRSR000105-2"/>
    </source>
</evidence>
<evidence type="ECO:0000259" key="8">
    <source>
        <dbReference type="Pfam" id="PF02737"/>
    </source>
</evidence>